<keyword evidence="4" id="KW-0539">Nucleus</keyword>
<dbReference type="Gene3D" id="2.30.30.140">
    <property type="match status" value="2"/>
</dbReference>
<dbReference type="CTD" id="9946770"/>
<dbReference type="Pfam" id="PF02820">
    <property type="entry name" value="MBT"/>
    <property type="match status" value="2"/>
</dbReference>
<dbReference type="WBParaSite" id="EN70_10260">
    <property type="protein sequence ID" value="EN70_10260"/>
    <property type="gene ID" value="EN70_10260"/>
</dbReference>
<dbReference type="InterPro" id="IPR038348">
    <property type="entry name" value="SLED_sf"/>
</dbReference>
<dbReference type="Proteomes" id="UP000095285">
    <property type="component" value="Unassembled WGS sequence"/>
</dbReference>
<dbReference type="SUPFAM" id="SSF63748">
    <property type="entry name" value="Tudor/PWWP/MBT"/>
    <property type="match status" value="2"/>
</dbReference>
<evidence type="ECO:0000313" key="9">
    <source>
        <dbReference type="Proteomes" id="UP000095285"/>
    </source>
</evidence>
<feature type="region of interest" description="Disordered" evidence="6">
    <location>
        <begin position="1"/>
        <end position="26"/>
    </location>
</feature>
<dbReference type="SMART" id="SM00561">
    <property type="entry name" value="MBT"/>
    <property type="match status" value="2"/>
</dbReference>
<dbReference type="GO" id="GO:0042393">
    <property type="term" value="F:histone binding"/>
    <property type="evidence" value="ECO:0007669"/>
    <property type="project" value="TreeGrafter"/>
</dbReference>
<dbReference type="Gene3D" id="3.90.1150.190">
    <property type="entry name" value="SLED domain"/>
    <property type="match status" value="1"/>
</dbReference>
<evidence type="ECO:0000256" key="4">
    <source>
        <dbReference type="ARBA" id="ARBA00023242"/>
    </source>
</evidence>
<dbReference type="InterPro" id="IPR013761">
    <property type="entry name" value="SAM/pointed_sf"/>
</dbReference>
<dbReference type="InterPro" id="IPR001660">
    <property type="entry name" value="SAM"/>
</dbReference>
<dbReference type="EMBL" id="JH712206">
    <property type="protein sequence ID" value="EFO19161.1"/>
    <property type="molecule type" value="Genomic_DNA"/>
</dbReference>
<dbReference type="OMA" id="WLICDDE"/>
<evidence type="ECO:0000259" key="7">
    <source>
        <dbReference type="SMART" id="SM00454"/>
    </source>
</evidence>
<gene>
    <name evidence="8 10" type="ORF">LOAG_09333</name>
</gene>
<dbReference type="Gene3D" id="1.10.150.50">
    <property type="entry name" value="Transcription Factor, Ets-1"/>
    <property type="match status" value="1"/>
</dbReference>
<accession>A0A1I7V609</accession>
<sequence>MGEIVQEESNKQEEIFITEEDEDADDEQRLVISDDKHTDSPFSSAVRLISAVMDEDAMDDSPPDSKQVIMNDDGKSIPIVQSSRKEIASKTTDIVFSWQEYLKETEAVSAPEDCFYQDPIPPKNNFIIGKKVVVPDPRGKEVQCLSTIVAVHSLWVCLRLDGEDGSNDHWLICDDERIKPVGECERNGLVLQPPFGFMYNLASFHKFIENQLKPTADGSIPIASSECFKPISFKYHPRKNTFQVGMKCEAIDRKNFNGRPCPATVVDIKGDYLTISYDGWNKAYDSRERYDSRFIFPVGWAAKCGLEVQPPNRIRGKVLQRIVQKDTLPKAPKVTASEKSKKGKRKSADTKNGSQRKRNRKRKRSFPIPDPHHNSSDGSCSSHLLDIIDQIAKQTHTMEASSASGASDQQIVTSAVDAVAILDEPRARKTVPSPVLPGGSVMRQSRKAVPSPGGMQNALTAPDVILSTTDMQPEVYKMTVYLNRGCRCTPILNASLVRKLPEKFGPGTLHHILRETVQQIINCAVDPSFVFKKIDPGNLRILSVTAEIHGVTHVRAIPALKTLASAWDYLHAFISKLNVCRNFLTEEPICCSLCSCPSDDGVVSTTAGGGVLKCGTESDDSEDYEGHQYSDLAEWSMQRVANEIENMFDASIAEKFLQNQIDGKALILLTTELLIRHLEMPFGPALKMMSYIESLKRKAWRTTSHSTK</sequence>
<feature type="compositionally biased region" description="Acidic residues" evidence="6">
    <location>
        <begin position="16"/>
        <end position="26"/>
    </location>
</feature>
<dbReference type="KEGG" id="loa:LOAG_09333"/>
<evidence type="ECO:0000256" key="2">
    <source>
        <dbReference type="ARBA" id="ARBA00022491"/>
    </source>
</evidence>
<keyword evidence="9" id="KW-1185">Reference proteome</keyword>
<dbReference type="InterPro" id="IPR050548">
    <property type="entry name" value="PcG_chromatin_remod_factors"/>
</dbReference>
<keyword evidence="2" id="KW-0678">Repressor</keyword>
<evidence type="ECO:0000256" key="1">
    <source>
        <dbReference type="ARBA" id="ARBA00004123"/>
    </source>
</evidence>
<dbReference type="GeneID" id="9946770"/>
<reference evidence="8 9" key="1">
    <citation type="submission" date="2012-04" db="EMBL/GenBank/DDBJ databases">
        <title>The Genome Sequence of Loa loa.</title>
        <authorList>
            <consortium name="The Broad Institute Genome Sequencing Platform"/>
            <consortium name="Broad Institute Genome Sequencing Center for Infectious Disease"/>
            <person name="Nutman T.B."/>
            <person name="Fink D.L."/>
            <person name="Russ C."/>
            <person name="Young S."/>
            <person name="Zeng Q."/>
            <person name="Gargeya S."/>
            <person name="Alvarado L."/>
            <person name="Berlin A."/>
            <person name="Chapman S.B."/>
            <person name="Chen Z."/>
            <person name="Freedman E."/>
            <person name="Gellesch M."/>
            <person name="Goldberg J."/>
            <person name="Griggs A."/>
            <person name="Gujja S."/>
            <person name="Heilman E.R."/>
            <person name="Heiman D."/>
            <person name="Howarth C."/>
            <person name="Mehta T."/>
            <person name="Neiman D."/>
            <person name="Pearson M."/>
            <person name="Roberts A."/>
            <person name="Saif S."/>
            <person name="Shea T."/>
            <person name="Shenoy N."/>
            <person name="Sisk P."/>
            <person name="Stolte C."/>
            <person name="Sykes S."/>
            <person name="White J."/>
            <person name="Yandava C."/>
            <person name="Haas B."/>
            <person name="Henn M.R."/>
            <person name="Nusbaum C."/>
            <person name="Birren B."/>
        </authorList>
    </citation>
    <scope>NUCLEOTIDE SEQUENCE [LARGE SCALE GENOMIC DNA]</scope>
</reference>
<feature type="repeat" description="MBT" evidence="5">
    <location>
        <begin position="96"/>
        <end position="194"/>
    </location>
</feature>
<dbReference type="PANTHER" id="PTHR12247:SF132">
    <property type="entry name" value="POLYCOMB PROTEIN SCM"/>
    <property type="match status" value="1"/>
</dbReference>
<name>A0A1I7V609_LOALO</name>
<dbReference type="InParanoid" id="A0A1I7V609"/>
<evidence type="ECO:0000313" key="8">
    <source>
        <dbReference type="EMBL" id="EFO19161.1"/>
    </source>
</evidence>
<dbReference type="InterPro" id="IPR021987">
    <property type="entry name" value="SLED"/>
</dbReference>
<protein>
    <submittedName>
        <fullName evidence="8 10">Mbt repeat family protein</fullName>
    </submittedName>
</protein>
<dbReference type="RefSeq" id="XP_020301906.1">
    <property type="nucleotide sequence ID" value="XM_020447908.1"/>
</dbReference>
<feature type="compositionally biased region" description="Basic residues" evidence="6">
    <location>
        <begin position="354"/>
        <end position="365"/>
    </location>
</feature>
<evidence type="ECO:0000256" key="6">
    <source>
        <dbReference type="SAM" id="MobiDB-lite"/>
    </source>
</evidence>
<evidence type="ECO:0000313" key="10">
    <source>
        <dbReference type="WBParaSite" id="EN70_10260"/>
    </source>
</evidence>
<feature type="repeat" description="MBT" evidence="5">
    <location>
        <begin position="202"/>
        <end position="311"/>
    </location>
</feature>
<dbReference type="SMART" id="SM00454">
    <property type="entry name" value="SAM"/>
    <property type="match status" value="1"/>
</dbReference>
<dbReference type="InterPro" id="IPR004092">
    <property type="entry name" value="Mbt"/>
</dbReference>
<dbReference type="GO" id="GO:0003682">
    <property type="term" value="F:chromatin binding"/>
    <property type="evidence" value="ECO:0007669"/>
    <property type="project" value="TreeGrafter"/>
</dbReference>
<proteinExistence type="predicted"/>
<dbReference type="GO" id="GO:0045892">
    <property type="term" value="P:negative regulation of DNA-templated transcription"/>
    <property type="evidence" value="ECO:0007669"/>
    <property type="project" value="TreeGrafter"/>
</dbReference>
<dbReference type="AlphaFoldDB" id="A0A1I7V609"/>
<feature type="region of interest" description="Disordered" evidence="6">
    <location>
        <begin position="430"/>
        <end position="454"/>
    </location>
</feature>
<dbReference type="SUPFAM" id="SSF47769">
    <property type="entry name" value="SAM/Pointed domain"/>
    <property type="match status" value="1"/>
</dbReference>
<dbReference type="PROSITE" id="PS51079">
    <property type="entry name" value="MBT"/>
    <property type="match status" value="2"/>
</dbReference>
<dbReference type="PANTHER" id="PTHR12247">
    <property type="entry name" value="POLYCOMB GROUP PROTEIN"/>
    <property type="match status" value="1"/>
</dbReference>
<dbReference type="STRING" id="7209.A0A1I7V609"/>
<keyword evidence="3" id="KW-0677">Repeat</keyword>
<feature type="region of interest" description="Disordered" evidence="6">
    <location>
        <begin position="329"/>
        <end position="381"/>
    </location>
</feature>
<dbReference type="OrthoDB" id="5912862at2759"/>
<dbReference type="GO" id="GO:0005634">
    <property type="term" value="C:nucleus"/>
    <property type="evidence" value="ECO:0007669"/>
    <property type="project" value="UniProtKB-SubCell"/>
</dbReference>
<evidence type="ECO:0000256" key="5">
    <source>
        <dbReference type="PROSITE-ProRule" id="PRU00459"/>
    </source>
</evidence>
<feature type="domain" description="SAM" evidence="7">
    <location>
        <begin position="632"/>
        <end position="698"/>
    </location>
</feature>
<reference evidence="10" key="2">
    <citation type="submission" date="2016-11" db="UniProtKB">
        <authorList>
            <consortium name="WormBaseParasite"/>
        </authorList>
    </citation>
    <scope>IDENTIFICATION</scope>
</reference>
<dbReference type="Pfam" id="PF12140">
    <property type="entry name" value="SLED"/>
    <property type="match status" value="1"/>
</dbReference>
<comment type="subcellular location">
    <subcellularLocation>
        <location evidence="1">Nucleus</location>
    </subcellularLocation>
</comment>
<dbReference type="eggNOG" id="KOG3766">
    <property type="taxonomic scope" value="Eukaryota"/>
</dbReference>
<accession>A0A1S0TTN6</accession>
<evidence type="ECO:0000256" key="3">
    <source>
        <dbReference type="ARBA" id="ARBA00022737"/>
    </source>
</evidence>
<organism evidence="9 10">
    <name type="scientific">Loa loa</name>
    <name type="common">Eye worm</name>
    <name type="synonym">Filaria loa</name>
    <dbReference type="NCBI Taxonomy" id="7209"/>
    <lineage>
        <taxon>Eukaryota</taxon>
        <taxon>Metazoa</taxon>
        <taxon>Ecdysozoa</taxon>
        <taxon>Nematoda</taxon>
        <taxon>Chromadorea</taxon>
        <taxon>Rhabditida</taxon>
        <taxon>Spirurina</taxon>
        <taxon>Spiruromorpha</taxon>
        <taxon>Filarioidea</taxon>
        <taxon>Onchocercidae</taxon>
        <taxon>Loa</taxon>
    </lineage>
</organism>